<dbReference type="Proteomes" id="UP000749646">
    <property type="component" value="Unassembled WGS sequence"/>
</dbReference>
<reference evidence="1" key="1">
    <citation type="journal article" date="2020" name="Fungal Divers.">
        <title>Resolving the Mortierellaceae phylogeny through synthesis of multi-gene phylogenetics and phylogenomics.</title>
        <authorList>
            <person name="Vandepol N."/>
            <person name="Liber J."/>
            <person name="Desiro A."/>
            <person name="Na H."/>
            <person name="Kennedy M."/>
            <person name="Barry K."/>
            <person name="Grigoriev I.V."/>
            <person name="Miller A.N."/>
            <person name="O'Donnell K."/>
            <person name="Stajich J.E."/>
            <person name="Bonito G."/>
        </authorList>
    </citation>
    <scope>NUCLEOTIDE SEQUENCE</scope>
    <source>
        <strain evidence="1">MES-2147</strain>
    </source>
</reference>
<protein>
    <submittedName>
        <fullName evidence="1">Uncharacterized protein</fullName>
    </submittedName>
</protein>
<dbReference type="EMBL" id="JAAAHW010006139">
    <property type="protein sequence ID" value="KAF9964499.1"/>
    <property type="molecule type" value="Genomic_DNA"/>
</dbReference>
<comment type="caution">
    <text evidence="1">The sequence shown here is derived from an EMBL/GenBank/DDBJ whole genome shotgun (WGS) entry which is preliminary data.</text>
</comment>
<accession>A0A9P6J827</accession>
<dbReference type="AlphaFoldDB" id="A0A9P6J827"/>
<gene>
    <name evidence="1" type="ORF">BGZ65_001110</name>
</gene>
<sequence>RRNPDCGYGTRPRDSNVAVGILISAMSIMLRDLPLTATLPSPFLPGPYLPTADAAGPAVCLPHDHAASPMTNQIKSA</sequence>
<evidence type="ECO:0000313" key="2">
    <source>
        <dbReference type="Proteomes" id="UP000749646"/>
    </source>
</evidence>
<feature type="non-terminal residue" evidence="1">
    <location>
        <position position="1"/>
    </location>
</feature>
<evidence type="ECO:0000313" key="1">
    <source>
        <dbReference type="EMBL" id="KAF9964499.1"/>
    </source>
</evidence>
<proteinExistence type="predicted"/>
<keyword evidence="2" id="KW-1185">Reference proteome</keyword>
<name>A0A9P6J827_9FUNG</name>
<organism evidence="1 2">
    <name type="scientific">Modicella reniformis</name>
    <dbReference type="NCBI Taxonomy" id="1440133"/>
    <lineage>
        <taxon>Eukaryota</taxon>
        <taxon>Fungi</taxon>
        <taxon>Fungi incertae sedis</taxon>
        <taxon>Mucoromycota</taxon>
        <taxon>Mortierellomycotina</taxon>
        <taxon>Mortierellomycetes</taxon>
        <taxon>Mortierellales</taxon>
        <taxon>Mortierellaceae</taxon>
        <taxon>Modicella</taxon>
    </lineage>
</organism>